<evidence type="ECO:0000256" key="3">
    <source>
        <dbReference type="ARBA" id="ARBA00022801"/>
    </source>
</evidence>
<keyword evidence="2" id="KW-0999">Mitochondrion inner membrane</keyword>
<gene>
    <name evidence="11" type="ORF">QVD17_18124</name>
</gene>
<dbReference type="AlphaFoldDB" id="A0AAD8NNM7"/>
<keyword evidence="12" id="KW-1185">Reference proteome</keyword>
<proteinExistence type="inferred from homology"/>
<evidence type="ECO:0000256" key="5">
    <source>
        <dbReference type="ARBA" id="ARBA00023136"/>
    </source>
</evidence>
<dbReference type="Pfam" id="PF10502">
    <property type="entry name" value="Peptidase_S26"/>
    <property type="match status" value="2"/>
</dbReference>
<evidence type="ECO:0000256" key="1">
    <source>
        <dbReference type="ARBA" id="ARBA00004273"/>
    </source>
</evidence>
<feature type="active site" evidence="9">
    <location>
        <position position="150"/>
    </location>
</feature>
<dbReference type="PANTHER" id="PTHR12383:SF34">
    <property type="entry name" value="PEPTIDASE S26A, SIGNAL PEPTIDASE I-RELATED"/>
    <property type="match status" value="1"/>
</dbReference>
<dbReference type="InterPro" id="IPR052064">
    <property type="entry name" value="Mito_IMP1_subunit"/>
</dbReference>
<evidence type="ECO:0000256" key="8">
    <source>
        <dbReference type="ARBA" id="ARBA00064368"/>
    </source>
</evidence>
<dbReference type="PRINTS" id="PR00727">
    <property type="entry name" value="LEADERPTASE"/>
</dbReference>
<dbReference type="GO" id="GO:0006627">
    <property type="term" value="P:protein processing involved in protein targeting to mitochondrion"/>
    <property type="evidence" value="ECO:0007669"/>
    <property type="project" value="TreeGrafter"/>
</dbReference>
<dbReference type="FunFam" id="2.10.109.10:FF:000014">
    <property type="entry name" value="Inner membrane protease subunit 1"/>
    <property type="match status" value="1"/>
</dbReference>
<evidence type="ECO:0000313" key="12">
    <source>
        <dbReference type="Proteomes" id="UP001229421"/>
    </source>
</evidence>
<dbReference type="SUPFAM" id="SSF51306">
    <property type="entry name" value="LexA/Signal peptidase"/>
    <property type="match status" value="1"/>
</dbReference>
<reference evidence="11" key="1">
    <citation type="journal article" date="2023" name="bioRxiv">
        <title>Improved chromosome-level genome assembly for marigold (Tagetes erecta).</title>
        <authorList>
            <person name="Jiang F."/>
            <person name="Yuan L."/>
            <person name="Wang S."/>
            <person name="Wang H."/>
            <person name="Xu D."/>
            <person name="Wang A."/>
            <person name="Fan W."/>
        </authorList>
    </citation>
    <scope>NUCLEOTIDE SEQUENCE</scope>
    <source>
        <strain evidence="11">WSJ</strain>
        <tissue evidence="11">Leaf</tissue>
    </source>
</reference>
<dbReference type="GO" id="GO:0004252">
    <property type="term" value="F:serine-type endopeptidase activity"/>
    <property type="evidence" value="ECO:0007669"/>
    <property type="project" value="InterPro"/>
</dbReference>
<protein>
    <recommendedName>
        <fullName evidence="10">Peptidase S26 domain-containing protein</fullName>
    </recommendedName>
</protein>
<comment type="subcellular location">
    <subcellularLocation>
        <location evidence="1">Mitochondrion inner membrane</location>
    </subcellularLocation>
</comment>
<dbReference type="CDD" id="cd06530">
    <property type="entry name" value="S26_SPase_I"/>
    <property type="match status" value="1"/>
</dbReference>
<evidence type="ECO:0000256" key="4">
    <source>
        <dbReference type="ARBA" id="ARBA00023128"/>
    </source>
</evidence>
<dbReference type="EMBL" id="JAUHHV010000005">
    <property type="protein sequence ID" value="KAK1422835.1"/>
    <property type="molecule type" value="Genomic_DNA"/>
</dbReference>
<name>A0AAD8NNM7_TARER</name>
<dbReference type="NCBIfam" id="TIGR02227">
    <property type="entry name" value="sigpep_I_bact"/>
    <property type="match status" value="1"/>
</dbReference>
<organism evidence="11 12">
    <name type="scientific">Tagetes erecta</name>
    <name type="common">African marigold</name>
    <dbReference type="NCBI Taxonomy" id="13708"/>
    <lineage>
        <taxon>Eukaryota</taxon>
        <taxon>Viridiplantae</taxon>
        <taxon>Streptophyta</taxon>
        <taxon>Embryophyta</taxon>
        <taxon>Tracheophyta</taxon>
        <taxon>Spermatophyta</taxon>
        <taxon>Magnoliopsida</taxon>
        <taxon>eudicotyledons</taxon>
        <taxon>Gunneridae</taxon>
        <taxon>Pentapetalae</taxon>
        <taxon>asterids</taxon>
        <taxon>campanulids</taxon>
        <taxon>Asterales</taxon>
        <taxon>Asteraceae</taxon>
        <taxon>Asteroideae</taxon>
        <taxon>Heliantheae alliance</taxon>
        <taxon>Tageteae</taxon>
        <taxon>Tagetes</taxon>
    </lineage>
</organism>
<dbReference type="Gene3D" id="2.10.109.10">
    <property type="entry name" value="Umud Fragment, subunit A"/>
    <property type="match status" value="1"/>
</dbReference>
<evidence type="ECO:0000256" key="2">
    <source>
        <dbReference type="ARBA" id="ARBA00022792"/>
    </source>
</evidence>
<dbReference type="Proteomes" id="UP001229421">
    <property type="component" value="Unassembled WGS sequence"/>
</dbReference>
<comment type="function">
    <text evidence="7">Catalyzes the removal of transit peptides required for the targeting of proteins from the mitochondrial matrix, across the inner membrane, into the inter-membrane space.</text>
</comment>
<evidence type="ECO:0000256" key="7">
    <source>
        <dbReference type="ARBA" id="ARBA00054895"/>
    </source>
</evidence>
<sequence length="244" mass="27541">MLVIFKHLDLISQAHLLQIPIFRRQFSPAPATATKNSVSYKVQFAGNERLKLQPKIFLCINMSLFQQWAFIVKEALDKSFLVAKFFCAVHVTNTYVCSTAMVQGPSMLPTFNLTNEIVLLERISTRNGKAGTGDVVILRSPENPRKFVTKRIIGMEGDNITYLVDPKNSDRTETRIVPKGHVWVQGDNIYNSYDSRNFGPVPYGLLQGKVFWRIWPAGVFGSIGKRPETVDPALKVLEQSNHQS</sequence>
<feature type="active site" evidence="9">
    <location>
        <position position="106"/>
    </location>
</feature>
<keyword evidence="5" id="KW-0472">Membrane</keyword>
<accession>A0AAD8NNM7</accession>
<dbReference type="InterPro" id="IPR000223">
    <property type="entry name" value="Pept_S26A_signal_pept_1"/>
</dbReference>
<comment type="similarity">
    <text evidence="6">Belongs to the peptidase S26 family. IMP1 subfamily.</text>
</comment>
<feature type="domain" description="Peptidase S26" evidence="10">
    <location>
        <begin position="172"/>
        <end position="215"/>
    </location>
</feature>
<comment type="caution">
    <text evidence="11">The sequence shown here is derived from an EMBL/GenBank/DDBJ whole genome shotgun (WGS) entry which is preliminary data.</text>
</comment>
<evidence type="ECO:0000256" key="9">
    <source>
        <dbReference type="PIRSR" id="PIRSR600223-1"/>
    </source>
</evidence>
<dbReference type="GO" id="GO:0006465">
    <property type="term" value="P:signal peptide processing"/>
    <property type="evidence" value="ECO:0007669"/>
    <property type="project" value="InterPro"/>
</dbReference>
<dbReference type="GO" id="GO:0042720">
    <property type="term" value="C:mitochondrial inner membrane peptidase complex"/>
    <property type="evidence" value="ECO:0007669"/>
    <property type="project" value="TreeGrafter"/>
</dbReference>
<keyword evidence="4" id="KW-0496">Mitochondrion</keyword>
<keyword evidence="3" id="KW-0378">Hydrolase</keyword>
<dbReference type="InterPro" id="IPR019533">
    <property type="entry name" value="Peptidase_S26"/>
</dbReference>
<evidence type="ECO:0000256" key="6">
    <source>
        <dbReference type="ARBA" id="ARBA00038445"/>
    </source>
</evidence>
<evidence type="ECO:0000259" key="10">
    <source>
        <dbReference type="Pfam" id="PF10502"/>
    </source>
</evidence>
<dbReference type="InterPro" id="IPR036286">
    <property type="entry name" value="LexA/Signal_pep-like_sf"/>
</dbReference>
<dbReference type="PANTHER" id="PTHR12383">
    <property type="entry name" value="PROTEASE FAMILY S26 MITOCHONDRIAL INNER MEMBRANE PROTEASE-RELATED"/>
    <property type="match status" value="1"/>
</dbReference>
<feature type="domain" description="Peptidase S26" evidence="10">
    <location>
        <begin position="85"/>
        <end position="162"/>
    </location>
</feature>
<evidence type="ECO:0000313" key="11">
    <source>
        <dbReference type="EMBL" id="KAK1422835.1"/>
    </source>
</evidence>
<comment type="subunit">
    <text evidence="8">Heterodimer of 2 subunits, IMP1A/B and IMP12.</text>
</comment>